<protein>
    <recommendedName>
        <fullName evidence="5 11">Threonine synthase</fullName>
        <ecNumber evidence="4 11">4.2.3.1</ecNumber>
    </recommendedName>
</protein>
<keyword evidence="16" id="KW-1185">Reference proteome</keyword>
<dbReference type="PROSITE" id="PS00165">
    <property type="entry name" value="DEHYDRATASE_SER_THR"/>
    <property type="match status" value="1"/>
</dbReference>
<evidence type="ECO:0000313" key="16">
    <source>
        <dbReference type="Proteomes" id="UP000183257"/>
    </source>
</evidence>
<dbReference type="InterPro" id="IPR051166">
    <property type="entry name" value="Threonine_Synthase"/>
</dbReference>
<dbReference type="GO" id="GO:0004795">
    <property type="term" value="F:threonine synthase activity"/>
    <property type="evidence" value="ECO:0007669"/>
    <property type="project" value="UniProtKB-UniRule"/>
</dbReference>
<dbReference type="Gene3D" id="3.40.50.1100">
    <property type="match status" value="2"/>
</dbReference>
<dbReference type="InterPro" id="IPR037158">
    <property type="entry name" value="Thr_synth_N_sf"/>
</dbReference>
<dbReference type="Proteomes" id="UP000183257">
    <property type="component" value="Unassembled WGS sequence"/>
</dbReference>
<evidence type="ECO:0000256" key="1">
    <source>
        <dbReference type="ARBA" id="ARBA00001933"/>
    </source>
</evidence>
<evidence type="ECO:0000256" key="6">
    <source>
        <dbReference type="ARBA" id="ARBA00022605"/>
    </source>
</evidence>
<keyword evidence="7" id="KW-0791">Threonine biosynthesis</keyword>
<keyword evidence="6" id="KW-0028">Amino-acid biosynthesis</keyword>
<dbReference type="NCBIfam" id="TIGR00260">
    <property type="entry name" value="thrC"/>
    <property type="match status" value="1"/>
</dbReference>
<comment type="cofactor">
    <cofactor evidence="1 12">
        <name>pyridoxal 5'-phosphate</name>
        <dbReference type="ChEBI" id="CHEBI:597326"/>
    </cofactor>
</comment>
<dbReference type="EMBL" id="FPIY01000001">
    <property type="protein sequence ID" value="SFW28512.1"/>
    <property type="molecule type" value="Genomic_DNA"/>
</dbReference>
<organism evidence="15 16">
    <name type="scientific">Cellulophaga fucicola</name>
    <dbReference type="NCBI Taxonomy" id="76595"/>
    <lineage>
        <taxon>Bacteria</taxon>
        <taxon>Pseudomonadati</taxon>
        <taxon>Bacteroidota</taxon>
        <taxon>Flavobacteriia</taxon>
        <taxon>Flavobacteriales</taxon>
        <taxon>Flavobacteriaceae</taxon>
        <taxon>Cellulophaga</taxon>
    </lineage>
</organism>
<dbReference type="RefSeq" id="WP_072302702.1">
    <property type="nucleotide sequence ID" value="NZ_FPIY01000001.1"/>
</dbReference>
<evidence type="ECO:0000256" key="11">
    <source>
        <dbReference type="NCBIfam" id="TIGR00260"/>
    </source>
</evidence>
<gene>
    <name evidence="15" type="ORF">SAMN05660313_01062</name>
</gene>
<dbReference type="UniPathway" id="UPA00050">
    <property type="reaction ID" value="UER00065"/>
</dbReference>
<evidence type="ECO:0000259" key="14">
    <source>
        <dbReference type="Pfam" id="PF14821"/>
    </source>
</evidence>
<keyword evidence="9" id="KW-0456">Lyase</keyword>
<sequence>MNYYSLNKKAPNTTFKNAVVKGLAPDKGLYFPESITPLPEDFFKNIDHLSNSEIAFTAIKQFVSPEIPEAILKTIVEETLSFDFPVVTLDKNVSTLELFHGPTMAFKDVGARFMARCLGYFNKDNTNEVTVLVATSGDTGGAVANGFLGVKGVNVVILYPSGKVSDIQEKQLTTLGQNITALEVDGVFDDCQDMVKRAFLDDELTSKMQLTSANSINVARWLPQLFYFIFAYKQLHNTHKNIVFSVPSGNFGNICAGMVAQQLGLPIKHFIASNNENNVVTNYLKTEDYNPKPSVQTISNAMDVGNPSNFIRIQEIYKNNFSALKENLSSFSFSDKETKEALATIYKEYNYVADPHGAVGYLGCKAYLKNNEDVHCVFLETAHPTKFLDVVEEVIKEKQPLPEQIQSVIHKTKVATKIGSYNELKSFLLKN</sequence>
<dbReference type="GO" id="GO:0030170">
    <property type="term" value="F:pyridoxal phosphate binding"/>
    <property type="evidence" value="ECO:0007669"/>
    <property type="project" value="InterPro"/>
</dbReference>
<comment type="similarity">
    <text evidence="3">Belongs to the threonine synthase family.</text>
</comment>
<dbReference type="PANTHER" id="PTHR42690">
    <property type="entry name" value="THREONINE SYNTHASE FAMILY MEMBER"/>
    <property type="match status" value="1"/>
</dbReference>
<dbReference type="InterPro" id="IPR036052">
    <property type="entry name" value="TrpB-like_PALP_sf"/>
</dbReference>
<comment type="pathway">
    <text evidence="2">Amino-acid biosynthesis; L-threonine biosynthesis; L-threonine from L-aspartate: step 5/5.</text>
</comment>
<evidence type="ECO:0000256" key="4">
    <source>
        <dbReference type="ARBA" id="ARBA00013028"/>
    </source>
</evidence>
<feature type="domain" description="Tryptophan synthase beta chain-like PALP" evidence="13">
    <location>
        <begin position="97"/>
        <end position="377"/>
    </location>
</feature>
<dbReference type="OrthoDB" id="9763107at2"/>
<dbReference type="InterPro" id="IPR029144">
    <property type="entry name" value="Thr_synth_N"/>
</dbReference>
<comment type="catalytic activity">
    <reaction evidence="10">
        <text>O-phospho-L-homoserine + H2O = L-threonine + phosphate</text>
        <dbReference type="Rhea" id="RHEA:10840"/>
        <dbReference type="ChEBI" id="CHEBI:15377"/>
        <dbReference type="ChEBI" id="CHEBI:43474"/>
        <dbReference type="ChEBI" id="CHEBI:57590"/>
        <dbReference type="ChEBI" id="CHEBI:57926"/>
        <dbReference type="EC" id="4.2.3.1"/>
    </reaction>
</comment>
<dbReference type="EC" id="4.2.3.1" evidence="4 11"/>
<dbReference type="InterPro" id="IPR004450">
    <property type="entry name" value="Thr_synthase-like"/>
</dbReference>
<feature type="modified residue" description="N6-(pyridoxal phosphate)lysine" evidence="12">
    <location>
        <position position="107"/>
    </location>
</feature>
<dbReference type="Gene3D" id="3.90.1380.10">
    <property type="entry name" value="Threonine synthase, N-terminal domain"/>
    <property type="match status" value="1"/>
</dbReference>
<dbReference type="AlphaFoldDB" id="A0A1K1MZB3"/>
<proteinExistence type="inferred from homology"/>
<dbReference type="SUPFAM" id="SSF53686">
    <property type="entry name" value="Tryptophan synthase beta subunit-like PLP-dependent enzymes"/>
    <property type="match status" value="1"/>
</dbReference>
<evidence type="ECO:0000256" key="3">
    <source>
        <dbReference type="ARBA" id="ARBA00005517"/>
    </source>
</evidence>
<evidence type="ECO:0000259" key="13">
    <source>
        <dbReference type="Pfam" id="PF00291"/>
    </source>
</evidence>
<dbReference type="STRING" id="76595.SAMN05660313_01062"/>
<reference evidence="16" key="1">
    <citation type="submission" date="2016-11" db="EMBL/GenBank/DDBJ databases">
        <authorList>
            <person name="Varghese N."/>
            <person name="Submissions S."/>
        </authorList>
    </citation>
    <scope>NUCLEOTIDE SEQUENCE [LARGE SCALE GENOMIC DNA]</scope>
    <source>
        <strain evidence="16">DSM 24786</strain>
    </source>
</reference>
<evidence type="ECO:0000313" key="15">
    <source>
        <dbReference type="EMBL" id="SFW28512.1"/>
    </source>
</evidence>
<dbReference type="InterPro" id="IPR001926">
    <property type="entry name" value="TrpB-like_PALP"/>
</dbReference>
<evidence type="ECO:0000256" key="9">
    <source>
        <dbReference type="ARBA" id="ARBA00023239"/>
    </source>
</evidence>
<evidence type="ECO:0000256" key="2">
    <source>
        <dbReference type="ARBA" id="ARBA00004979"/>
    </source>
</evidence>
<dbReference type="GO" id="GO:0009088">
    <property type="term" value="P:threonine biosynthetic process"/>
    <property type="evidence" value="ECO:0007669"/>
    <property type="project" value="UniProtKB-UniRule"/>
</dbReference>
<dbReference type="Pfam" id="PF00291">
    <property type="entry name" value="PALP"/>
    <property type="match status" value="1"/>
</dbReference>
<dbReference type="PANTHER" id="PTHR42690:SF1">
    <property type="entry name" value="THREONINE SYNTHASE-LIKE 2"/>
    <property type="match status" value="1"/>
</dbReference>
<dbReference type="InterPro" id="IPR000634">
    <property type="entry name" value="Ser/Thr_deHydtase_PyrdxlP-BS"/>
</dbReference>
<evidence type="ECO:0000256" key="8">
    <source>
        <dbReference type="ARBA" id="ARBA00022898"/>
    </source>
</evidence>
<dbReference type="Pfam" id="PF14821">
    <property type="entry name" value="Thr_synth_N"/>
    <property type="match status" value="1"/>
</dbReference>
<evidence type="ECO:0000256" key="7">
    <source>
        <dbReference type="ARBA" id="ARBA00022697"/>
    </source>
</evidence>
<evidence type="ECO:0000256" key="5">
    <source>
        <dbReference type="ARBA" id="ARBA00018679"/>
    </source>
</evidence>
<feature type="domain" description="Threonine synthase N-terminal" evidence="14">
    <location>
        <begin position="2"/>
        <end position="79"/>
    </location>
</feature>
<keyword evidence="8 12" id="KW-0663">Pyridoxal phosphate</keyword>
<accession>A0A1K1MZB3</accession>
<name>A0A1K1MZB3_9FLAO</name>
<evidence type="ECO:0000256" key="12">
    <source>
        <dbReference type="PIRSR" id="PIRSR604450-51"/>
    </source>
</evidence>
<evidence type="ECO:0000256" key="10">
    <source>
        <dbReference type="ARBA" id="ARBA00049144"/>
    </source>
</evidence>